<organism evidence="1 2">
    <name type="scientific">Amorphotheca resinae ATCC 22711</name>
    <dbReference type="NCBI Taxonomy" id="857342"/>
    <lineage>
        <taxon>Eukaryota</taxon>
        <taxon>Fungi</taxon>
        <taxon>Dikarya</taxon>
        <taxon>Ascomycota</taxon>
        <taxon>Pezizomycotina</taxon>
        <taxon>Leotiomycetes</taxon>
        <taxon>Helotiales</taxon>
        <taxon>Amorphothecaceae</taxon>
        <taxon>Amorphotheca</taxon>
    </lineage>
</organism>
<protein>
    <submittedName>
        <fullName evidence="1">Uncharacterized protein</fullName>
    </submittedName>
</protein>
<dbReference type="InParanoid" id="A0A2T3B9X4"/>
<accession>A0A2T3B9X4</accession>
<keyword evidence="2" id="KW-1185">Reference proteome</keyword>
<dbReference type="Proteomes" id="UP000241818">
    <property type="component" value="Unassembled WGS sequence"/>
</dbReference>
<dbReference type="EMBL" id="KZ679007">
    <property type="protein sequence ID" value="PSS25074.1"/>
    <property type="molecule type" value="Genomic_DNA"/>
</dbReference>
<dbReference type="RefSeq" id="XP_024723673.1">
    <property type="nucleotide sequence ID" value="XM_024864156.1"/>
</dbReference>
<sequence length="160" mass="18556">MHGLGFDHSCLCPMTPMIPMTPRIHPDTRASRHPLHQWISVLPRCFLVSHMPFFTWRYILSVPRYMSQRRQTLGLQPESGHSCTTMHCPMMPERSHKCSCPTVSRTSAMERFYPIFEGSPWSFWSRRRAEQGVSCCIALSQCCLEKTQARRSSNTEYTLS</sequence>
<evidence type="ECO:0000313" key="1">
    <source>
        <dbReference type="EMBL" id="PSS25074.1"/>
    </source>
</evidence>
<evidence type="ECO:0000313" key="2">
    <source>
        <dbReference type="Proteomes" id="UP000241818"/>
    </source>
</evidence>
<gene>
    <name evidence="1" type="ORF">M430DRAFT_198039</name>
</gene>
<dbReference type="AlphaFoldDB" id="A0A2T3B9X4"/>
<dbReference type="GeneID" id="36572237"/>
<proteinExistence type="predicted"/>
<reference evidence="1 2" key="1">
    <citation type="journal article" date="2018" name="New Phytol.">
        <title>Comparative genomics and transcriptomics depict ericoid mycorrhizal fungi as versatile saprotrophs and plant mutualists.</title>
        <authorList>
            <person name="Martino E."/>
            <person name="Morin E."/>
            <person name="Grelet G.A."/>
            <person name="Kuo A."/>
            <person name="Kohler A."/>
            <person name="Daghino S."/>
            <person name="Barry K.W."/>
            <person name="Cichocki N."/>
            <person name="Clum A."/>
            <person name="Dockter R.B."/>
            <person name="Hainaut M."/>
            <person name="Kuo R.C."/>
            <person name="LaButti K."/>
            <person name="Lindahl B.D."/>
            <person name="Lindquist E.A."/>
            <person name="Lipzen A."/>
            <person name="Khouja H.R."/>
            <person name="Magnuson J."/>
            <person name="Murat C."/>
            <person name="Ohm R.A."/>
            <person name="Singer S.W."/>
            <person name="Spatafora J.W."/>
            <person name="Wang M."/>
            <person name="Veneault-Fourrey C."/>
            <person name="Henrissat B."/>
            <person name="Grigoriev I.V."/>
            <person name="Martin F.M."/>
            <person name="Perotto S."/>
        </authorList>
    </citation>
    <scope>NUCLEOTIDE SEQUENCE [LARGE SCALE GENOMIC DNA]</scope>
    <source>
        <strain evidence="1 2">ATCC 22711</strain>
    </source>
</reference>
<name>A0A2T3B9X4_AMORE</name>